<dbReference type="PANTHER" id="PTHR38075:SF1">
    <property type="entry name" value="DUF4139 DOMAIN-CONTAINING PROTEIN"/>
    <property type="match status" value="1"/>
</dbReference>
<dbReference type="PANTHER" id="PTHR38075">
    <property type="entry name" value="DUF4139 DOMAIN-CONTAINING PROTEIN"/>
    <property type="match status" value="1"/>
</dbReference>
<gene>
    <name evidence="1" type="ORF">Q4610_12490</name>
</gene>
<evidence type="ECO:0000313" key="2">
    <source>
        <dbReference type="Proteomes" id="UP001176471"/>
    </source>
</evidence>
<sequence>MALLLWSLAVPAQADTIVSAKAESVAVTIYRQPGRAKGAIDRNWPGGYALITERRTVDLPQGESTVRFEGVAEGLMPETAILSGMPRGVREKNRDARLLSPAGLVDAYLKRSVTLRRTDRKTGKRIDQDAIISAGPTGGVIVQTAQGYEALGCSGLPERMLYPRAPADLSPRPTLSVIASSDRPTRATLQLTYLAEGFDWAANYVADMGQDGGTLDLMAWLTVANGGVTGFPDARLSVIAGQPNKQARRPQPRPTGGPLRLQCWPMDITSTHPNWALFPVEMPAPPVMEMAGGEDIIVSAQRVTGRVMMAAPAPPPPPPPPPPPENVGDLKLYRVPVPVDVAANGQKQAALLRQPGVKVERLYAATVFGPSESQPMTLRLRVQNRKEDGLGLAMPSGRVAIFENVDGMRLLAGEADIGDKAEGERVDYDIAASADVRIAARFTDQARQRRNWTIRLGNARPFPITAEVTIPHDIDPRPTGMERRGDSWIWRVTVPANATVDHAYSERLGRQSWGSGRGR</sequence>
<organism evidence="1 2">
    <name type="scientific">Sphingobium cyanobacteriorum</name>
    <dbReference type="NCBI Taxonomy" id="3063954"/>
    <lineage>
        <taxon>Bacteria</taxon>
        <taxon>Pseudomonadati</taxon>
        <taxon>Pseudomonadota</taxon>
        <taxon>Alphaproteobacteria</taxon>
        <taxon>Sphingomonadales</taxon>
        <taxon>Sphingomonadaceae</taxon>
        <taxon>Sphingobium</taxon>
    </lineage>
</organism>
<comment type="caution">
    <text evidence="1">The sequence shown here is derived from an EMBL/GenBank/DDBJ whole genome shotgun (WGS) entry which is preliminary data.</text>
</comment>
<protein>
    <recommendedName>
        <fullName evidence="3">DUF4139 domain-containing protein</fullName>
    </recommendedName>
</protein>
<name>A0ABT8ZN66_9SPHN</name>
<dbReference type="Proteomes" id="UP001176471">
    <property type="component" value="Unassembled WGS sequence"/>
</dbReference>
<proteinExistence type="predicted"/>
<evidence type="ECO:0000313" key="1">
    <source>
        <dbReference type="EMBL" id="MDO7835863.1"/>
    </source>
</evidence>
<keyword evidence="2" id="KW-1185">Reference proteome</keyword>
<reference evidence="1" key="1">
    <citation type="submission" date="2023-07" db="EMBL/GenBank/DDBJ databases">
        <title>Bacterial whole genome sequence for Sphingobium sp. HBC34.</title>
        <authorList>
            <person name="Le V."/>
            <person name="Ko S.-R."/>
            <person name="Ahn C.-Y."/>
            <person name="Oh H.-M."/>
        </authorList>
    </citation>
    <scope>NUCLEOTIDE SEQUENCE</scope>
    <source>
        <strain evidence="1">HBC34</strain>
    </source>
</reference>
<dbReference type="RefSeq" id="WP_304536276.1">
    <property type="nucleotide sequence ID" value="NZ_JAUQOM010000005.1"/>
</dbReference>
<dbReference type="EMBL" id="JAUQOM010000005">
    <property type="protein sequence ID" value="MDO7835863.1"/>
    <property type="molecule type" value="Genomic_DNA"/>
</dbReference>
<accession>A0ABT8ZN66</accession>
<evidence type="ECO:0008006" key="3">
    <source>
        <dbReference type="Google" id="ProtNLM"/>
    </source>
</evidence>